<gene>
    <name evidence="2" type="ORF">CONCODRAFT_69891</name>
</gene>
<protein>
    <submittedName>
        <fullName evidence="2">Uncharacterized protein</fullName>
    </submittedName>
</protein>
<reference evidence="2 3" key="1">
    <citation type="journal article" date="2015" name="Genome Biol. Evol.">
        <title>Phylogenomic analyses indicate that early fungi evolved digesting cell walls of algal ancestors of land plants.</title>
        <authorList>
            <person name="Chang Y."/>
            <person name="Wang S."/>
            <person name="Sekimoto S."/>
            <person name="Aerts A.L."/>
            <person name="Choi C."/>
            <person name="Clum A."/>
            <person name="LaButti K.M."/>
            <person name="Lindquist E.A."/>
            <person name="Yee Ngan C."/>
            <person name="Ohm R.A."/>
            <person name="Salamov A.A."/>
            <person name="Grigoriev I.V."/>
            <person name="Spatafora J.W."/>
            <person name="Berbee M.L."/>
        </authorList>
    </citation>
    <scope>NUCLEOTIDE SEQUENCE [LARGE SCALE GENOMIC DNA]</scope>
    <source>
        <strain evidence="2 3">NRRL 28638</strain>
    </source>
</reference>
<evidence type="ECO:0000313" key="2">
    <source>
        <dbReference type="EMBL" id="KXN71405.1"/>
    </source>
</evidence>
<evidence type="ECO:0000256" key="1">
    <source>
        <dbReference type="SAM" id="SignalP"/>
    </source>
</evidence>
<keyword evidence="3" id="KW-1185">Reference proteome</keyword>
<dbReference type="EMBL" id="KQ964476">
    <property type="protein sequence ID" value="KXN71405.1"/>
    <property type="molecule type" value="Genomic_DNA"/>
</dbReference>
<dbReference type="AlphaFoldDB" id="A0A137P8S0"/>
<dbReference type="Proteomes" id="UP000070444">
    <property type="component" value="Unassembled WGS sequence"/>
</dbReference>
<evidence type="ECO:0000313" key="3">
    <source>
        <dbReference type="Proteomes" id="UP000070444"/>
    </source>
</evidence>
<feature type="signal peptide" evidence="1">
    <location>
        <begin position="1"/>
        <end position="18"/>
    </location>
</feature>
<keyword evidence="1" id="KW-0732">Signal</keyword>
<accession>A0A137P8S0</accession>
<feature type="chain" id="PRO_5007294643" evidence="1">
    <location>
        <begin position="19"/>
        <end position="144"/>
    </location>
</feature>
<name>A0A137P8S0_CONC2</name>
<organism evidence="2 3">
    <name type="scientific">Conidiobolus coronatus (strain ATCC 28846 / CBS 209.66 / NRRL 28638)</name>
    <name type="common">Delacroixia coronata</name>
    <dbReference type="NCBI Taxonomy" id="796925"/>
    <lineage>
        <taxon>Eukaryota</taxon>
        <taxon>Fungi</taxon>
        <taxon>Fungi incertae sedis</taxon>
        <taxon>Zoopagomycota</taxon>
        <taxon>Entomophthoromycotina</taxon>
        <taxon>Entomophthoromycetes</taxon>
        <taxon>Entomophthorales</taxon>
        <taxon>Ancylistaceae</taxon>
        <taxon>Conidiobolus</taxon>
    </lineage>
</organism>
<sequence>MVSVRLALSLTLVSFLCASPAGELNVKAKEVVSQNGRDNSIVIKKNVLDVKEDDKNIIEENEEPIFRHGIVEVDLEDEPNRFVDDQIHDAIEREFGRNINDIIITEDEQVFEQEIIIDEYNNSLIDYFTVYHITNRYSIQGYII</sequence>
<proteinExistence type="predicted"/>